<reference evidence="2" key="1">
    <citation type="submission" date="2022-10" db="EMBL/GenBank/DDBJ databases">
        <title>The complete genomes of actinobacterial strains from the NBC collection.</title>
        <authorList>
            <person name="Joergensen T.S."/>
            <person name="Alvarez Arevalo M."/>
            <person name="Sterndorff E.B."/>
            <person name="Faurdal D."/>
            <person name="Vuksanovic O."/>
            <person name="Mourched A.-S."/>
            <person name="Charusanti P."/>
            <person name="Shaw S."/>
            <person name="Blin K."/>
            <person name="Weber T."/>
        </authorList>
    </citation>
    <scope>NUCLEOTIDE SEQUENCE</scope>
    <source>
        <strain evidence="2">NBC_01482</strain>
    </source>
</reference>
<sequence>MRRDEGVATAFACLALAALIGATLLIAQVGAVVVARHRAQAAADLAALAAAGELARGADVGCTEAAEIAQRMGVRIQQCEVVQWDATVTVEENVPMGLLGKRTVRAVARAGPVEVGA</sequence>
<accession>A0ABZ1Z324</accession>
<feature type="domain" description="Putative Flp pilus-assembly TadG-like N-terminal" evidence="1">
    <location>
        <begin position="6"/>
        <end position="52"/>
    </location>
</feature>
<evidence type="ECO:0000313" key="2">
    <source>
        <dbReference type="EMBL" id="WUV49653.1"/>
    </source>
</evidence>
<evidence type="ECO:0000259" key="1">
    <source>
        <dbReference type="Pfam" id="PF13400"/>
    </source>
</evidence>
<organism evidence="2 3">
    <name type="scientific">Nocardia vinacea</name>
    <dbReference type="NCBI Taxonomy" id="96468"/>
    <lineage>
        <taxon>Bacteria</taxon>
        <taxon>Bacillati</taxon>
        <taxon>Actinomycetota</taxon>
        <taxon>Actinomycetes</taxon>
        <taxon>Mycobacteriales</taxon>
        <taxon>Nocardiaceae</taxon>
        <taxon>Nocardia</taxon>
    </lineage>
</organism>
<dbReference type="Proteomes" id="UP001432062">
    <property type="component" value="Chromosome"/>
</dbReference>
<dbReference type="RefSeq" id="WP_329414233.1">
    <property type="nucleotide sequence ID" value="NZ_CP109441.1"/>
</dbReference>
<gene>
    <name evidence="2" type="ORF">OG563_16485</name>
</gene>
<dbReference type="NCBIfam" id="TIGR03816">
    <property type="entry name" value="tadE_like_DECH"/>
    <property type="match status" value="1"/>
</dbReference>
<dbReference type="Pfam" id="PF13400">
    <property type="entry name" value="Tad"/>
    <property type="match status" value="1"/>
</dbReference>
<evidence type="ECO:0000313" key="3">
    <source>
        <dbReference type="Proteomes" id="UP001432062"/>
    </source>
</evidence>
<keyword evidence="3" id="KW-1185">Reference proteome</keyword>
<dbReference type="InterPro" id="IPR028087">
    <property type="entry name" value="Tad_N"/>
</dbReference>
<proteinExistence type="predicted"/>
<dbReference type="InterPro" id="IPR021202">
    <property type="entry name" value="Rv3654c-like"/>
</dbReference>
<protein>
    <submittedName>
        <fullName evidence="2">Flp pilus-assembly TadE/G-like family protein</fullName>
    </submittedName>
</protein>
<dbReference type="EMBL" id="CP109441">
    <property type="protein sequence ID" value="WUV49653.1"/>
    <property type="molecule type" value="Genomic_DNA"/>
</dbReference>
<name>A0ABZ1Z324_9NOCA</name>